<dbReference type="OrthoDB" id="9787129at2"/>
<gene>
    <name evidence="3" type="ORF">EPA99_07985</name>
</gene>
<evidence type="ECO:0000313" key="4">
    <source>
        <dbReference type="Proteomes" id="UP000289784"/>
    </source>
</evidence>
<evidence type="ECO:0000256" key="1">
    <source>
        <dbReference type="SAM" id="MobiDB-lite"/>
    </source>
</evidence>
<proteinExistence type="predicted"/>
<feature type="transmembrane region" description="Helical" evidence="2">
    <location>
        <begin position="82"/>
        <end position="105"/>
    </location>
</feature>
<dbReference type="EMBL" id="SAWZ01000003">
    <property type="protein sequence ID" value="RXR06568.1"/>
    <property type="molecule type" value="Genomic_DNA"/>
</dbReference>
<feature type="transmembrane region" description="Helical" evidence="2">
    <location>
        <begin position="156"/>
        <end position="184"/>
    </location>
</feature>
<keyword evidence="2" id="KW-1133">Transmembrane helix</keyword>
<feature type="transmembrane region" description="Helical" evidence="2">
    <location>
        <begin position="321"/>
        <end position="342"/>
    </location>
</feature>
<dbReference type="GO" id="GO:0005886">
    <property type="term" value="C:plasma membrane"/>
    <property type="evidence" value="ECO:0007669"/>
    <property type="project" value="TreeGrafter"/>
</dbReference>
<organism evidence="3 4">
    <name type="scientific">Pseudoxanthomonas composti</name>
    <dbReference type="NCBI Taxonomy" id="2137479"/>
    <lineage>
        <taxon>Bacteria</taxon>
        <taxon>Pseudomonadati</taxon>
        <taxon>Pseudomonadota</taxon>
        <taxon>Gammaproteobacteria</taxon>
        <taxon>Lysobacterales</taxon>
        <taxon>Lysobacteraceae</taxon>
        <taxon>Pseudoxanthomonas</taxon>
    </lineage>
</organism>
<feature type="transmembrane region" description="Helical" evidence="2">
    <location>
        <begin position="196"/>
        <end position="214"/>
    </location>
</feature>
<feature type="transmembrane region" description="Helical" evidence="2">
    <location>
        <begin position="419"/>
        <end position="440"/>
    </location>
</feature>
<sequence length="507" mass="51979">MGALSRILAPPQGCPATSPDEPDHFDTSTRADAARARTRPYGRAPVTLDGWSQTLGAGALLGIAAGAVALLLILVMVLRVHAFLALIVVSLLTALATGLPLGAIVPQVLVPNFGNTLGSVALLIGLGAILGRLIESSGGARAAADLMVRLFGEKRAAFALGLTSLLLGFPIFFDAGLIIMLPIIFAVARRIGGQNLLLFGFSGIAAFSVMHVFLPPHPGPVAATEFFGANLGVVLLIGLVIAFPTWYISGYLWARFINKRFPMIVPELFGALDEDQPKNPAKAGTVIAVLLLPLVLIFLNTGLVSLASVGIVDGKATWVQALALIGTSPVALLLTVLVAMVVLGAARGETGSALEKVVERTLGPVASVILITGAGGMFGGVLRASGIGDALAGVLSNLGLPVILAAYLIAVMLRVAQGSATVALVTTAGLIAPAVIGGGFNTIQTAAITLAAAAGSVCASHVNDSGFWLVGRLVGMDVKTTLKTWTVQQTIESVVGFTLVLAIYLIF</sequence>
<accession>A0A4Q1JW84</accession>
<dbReference type="PANTHER" id="PTHR30354:SF25">
    <property type="entry name" value="INNER MEMBRANE PERMEASE YGBN"/>
    <property type="match status" value="1"/>
</dbReference>
<dbReference type="GO" id="GO:0015128">
    <property type="term" value="F:gluconate transmembrane transporter activity"/>
    <property type="evidence" value="ECO:0007669"/>
    <property type="project" value="InterPro"/>
</dbReference>
<reference evidence="3 4" key="1">
    <citation type="submission" date="2019-01" db="EMBL/GenBank/DDBJ databases">
        <title>Pseudoxanthomonas composti sp. nov., isolated from compost.</title>
        <authorList>
            <person name="Yang G."/>
        </authorList>
    </citation>
    <scope>NUCLEOTIDE SEQUENCE [LARGE SCALE GENOMIC DNA]</scope>
    <source>
        <strain evidence="3 4">GSS15</strain>
    </source>
</reference>
<dbReference type="AlphaFoldDB" id="A0A4Q1JW84"/>
<comment type="caution">
    <text evidence="3">The sequence shown here is derived from an EMBL/GenBank/DDBJ whole genome shotgun (WGS) entry which is preliminary data.</text>
</comment>
<feature type="transmembrane region" description="Helical" evidence="2">
    <location>
        <begin position="362"/>
        <end position="382"/>
    </location>
</feature>
<feature type="transmembrane region" description="Helical" evidence="2">
    <location>
        <begin position="55"/>
        <end position="75"/>
    </location>
</feature>
<dbReference type="PANTHER" id="PTHR30354">
    <property type="entry name" value="GNT FAMILY GLUCONATE TRANSPORTER"/>
    <property type="match status" value="1"/>
</dbReference>
<protein>
    <submittedName>
        <fullName evidence="3">GntP family permease</fullName>
    </submittedName>
</protein>
<name>A0A4Q1JW84_9GAMM</name>
<dbReference type="NCBIfam" id="TIGR00791">
    <property type="entry name" value="gntP"/>
    <property type="match status" value="1"/>
</dbReference>
<feature type="transmembrane region" description="Helical" evidence="2">
    <location>
        <begin position="490"/>
        <end position="506"/>
    </location>
</feature>
<dbReference type="Pfam" id="PF02447">
    <property type="entry name" value="GntP_permease"/>
    <property type="match status" value="1"/>
</dbReference>
<evidence type="ECO:0000313" key="3">
    <source>
        <dbReference type="EMBL" id="RXR06568.1"/>
    </source>
</evidence>
<evidence type="ECO:0000256" key="2">
    <source>
        <dbReference type="SAM" id="Phobius"/>
    </source>
</evidence>
<feature type="compositionally biased region" description="Basic and acidic residues" evidence="1">
    <location>
        <begin position="21"/>
        <end position="35"/>
    </location>
</feature>
<keyword evidence="2" id="KW-0812">Transmembrane</keyword>
<keyword evidence="4" id="KW-1185">Reference proteome</keyword>
<dbReference type="Proteomes" id="UP000289784">
    <property type="component" value="Unassembled WGS sequence"/>
</dbReference>
<dbReference type="InterPro" id="IPR003474">
    <property type="entry name" value="Glcn_transporter"/>
</dbReference>
<feature type="transmembrane region" description="Helical" evidence="2">
    <location>
        <begin position="117"/>
        <end position="135"/>
    </location>
</feature>
<feature type="transmembrane region" description="Helical" evidence="2">
    <location>
        <begin position="226"/>
        <end position="248"/>
    </location>
</feature>
<feature type="transmembrane region" description="Helical" evidence="2">
    <location>
        <begin position="394"/>
        <end position="413"/>
    </location>
</feature>
<feature type="transmembrane region" description="Helical" evidence="2">
    <location>
        <begin position="286"/>
        <end position="309"/>
    </location>
</feature>
<feature type="region of interest" description="Disordered" evidence="1">
    <location>
        <begin position="1"/>
        <end position="37"/>
    </location>
</feature>
<keyword evidence="2" id="KW-0472">Membrane</keyword>